<evidence type="ECO:0000256" key="7">
    <source>
        <dbReference type="ARBA" id="ARBA00022643"/>
    </source>
</evidence>
<keyword evidence="6" id="KW-0285">Flavoprotein</keyword>
<reference evidence="15" key="2">
    <citation type="submission" date="2025-04" db="UniProtKB">
        <authorList>
            <consortium name="RefSeq"/>
        </authorList>
    </citation>
    <scope>IDENTIFICATION</scope>
</reference>
<evidence type="ECO:0000313" key="15">
    <source>
        <dbReference type="RefSeq" id="XP_013078304.1"/>
    </source>
</evidence>
<evidence type="ECO:0000256" key="8">
    <source>
        <dbReference type="ARBA" id="ARBA00022827"/>
    </source>
</evidence>
<gene>
    <name evidence="12" type="primary">106064335</name>
    <name evidence="15" type="synonym">LOC106064335</name>
</gene>
<dbReference type="AlphaFoldDB" id="A0A2C9JQZ5"/>
<protein>
    <recommendedName>
        <fullName evidence="11">Cyanocobalamin reductase (cyanide-eliminating)</fullName>
    </recommendedName>
</protein>
<evidence type="ECO:0000313" key="12">
    <source>
        <dbReference type="EnsemblMetazoa" id="BGLB006598-PB"/>
    </source>
</evidence>
<dbReference type="InterPro" id="IPR032037">
    <property type="entry name" value="MMACHC"/>
</dbReference>
<keyword evidence="14" id="KW-1185">Reference proteome</keyword>
<dbReference type="VEuPathDB" id="VectorBase:BGLAX_043678"/>
<evidence type="ECO:0000256" key="11">
    <source>
        <dbReference type="ARBA" id="ARBA00031313"/>
    </source>
</evidence>
<evidence type="ECO:0000313" key="14">
    <source>
        <dbReference type="Proteomes" id="UP001165740"/>
    </source>
</evidence>
<evidence type="ECO:0000256" key="9">
    <source>
        <dbReference type="ARBA" id="ARBA00022857"/>
    </source>
</evidence>
<dbReference type="PANTHER" id="PTHR31457">
    <property type="entry name" value="METHYLMALONIC ACIDURIA AND HOMOCYSTINURIA TYPE C PROTEIN"/>
    <property type="match status" value="1"/>
</dbReference>
<keyword evidence="5" id="KW-0963">Cytoplasm</keyword>
<sequence>MDEILLKLRAFYSPKGFDIHPFKVKWYNDEVDHHFQFDLHPDTLAVLVISTPAMFEKAFVPYICSDDCQGSLDLLDKCMKHHFSFVYKLLPLEDIEIIHDFELTGTRRPKILVQPAAHVSGAAYYYTSRCLDPNPFKQKIFGVCIHPDYGGWFALRGVFIFKSVLCPDLSRVEPFDCVSDQSKKVELLDLFNNHWRDARYRDIIPVKLKYSEDQKKYFDTLPKDRAPLVNELKEKYMQKSDLI</sequence>
<dbReference type="OMA" id="FQVGWYN"/>
<dbReference type="EnsemblMetazoa" id="BGLB006598-RB">
    <property type="protein sequence ID" value="BGLB006598-PB"/>
    <property type="gene ID" value="BGLB006598"/>
</dbReference>
<comment type="cofactor">
    <cofactor evidence="1">
        <name>FMN</name>
        <dbReference type="ChEBI" id="CHEBI:58210"/>
    </cofactor>
</comment>
<keyword evidence="9" id="KW-0521">NADP</keyword>
<dbReference type="OrthoDB" id="409189at2759"/>
<evidence type="ECO:0000256" key="5">
    <source>
        <dbReference type="ARBA" id="ARBA00022490"/>
    </source>
</evidence>
<dbReference type="CDD" id="cd12959">
    <property type="entry name" value="MMACHC-like"/>
    <property type="match status" value="1"/>
</dbReference>
<keyword evidence="8" id="KW-0274">FAD</keyword>
<evidence type="ECO:0000256" key="10">
    <source>
        <dbReference type="ARBA" id="ARBA00023002"/>
    </source>
</evidence>
<evidence type="ECO:0000313" key="13">
    <source>
        <dbReference type="Proteomes" id="UP000076420"/>
    </source>
</evidence>
<dbReference type="GO" id="GO:0071949">
    <property type="term" value="F:FAD binding"/>
    <property type="evidence" value="ECO:0007669"/>
    <property type="project" value="TreeGrafter"/>
</dbReference>
<dbReference type="GeneID" id="106064335"/>
<accession>A0A2C9JQZ5</accession>
<dbReference type="GO" id="GO:0005737">
    <property type="term" value="C:cytoplasm"/>
    <property type="evidence" value="ECO:0007669"/>
    <property type="project" value="UniProtKB-SubCell"/>
</dbReference>
<evidence type="ECO:0000256" key="2">
    <source>
        <dbReference type="ARBA" id="ARBA00001974"/>
    </source>
</evidence>
<evidence type="ECO:0000256" key="3">
    <source>
        <dbReference type="ARBA" id="ARBA00004496"/>
    </source>
</evidence>
<dbReference type="GO" id="GO:0033787">
    <property type="term" value="F:cyanocobalamin reductase (cyanide-eliminating) (NADP+) activity"/>
    <property type="evidence" value="ECO:0007669"/>
    <property type="project" value="TreeGrafter"/>
</dbReference>
<organism evidence="12 13">
    <name type="scientific">Biomphalaria glabrata</name>
    <name type="common">Bloodfluke planorb</name>
    <name type="synonym">Freshwater snail</name>
    <dbReference type="NCBI Taxonomy" id="6526"/>
    <lineage>
        <taxon>Eukaryota</taxon>
        <taxon>Metazoa</taxon>
        <taxon>Spiralia</taxon>
        <taxon>Lophotrochozoa</taxon>
        <taxon>Mollusca</taxon>
        <taxon>Gastropoda</taxon>
        <taxon>Heterobranchia</taxon>
        <taxon>Euthyneura</taxon>
        <taxon>Panpulmonata</taxon>
        <taxon>Hygrophila</taxon>
        <taxon>Lymnaeoidea</taxon>
        <taxon>Planorbidae</taxon>
        <taxon>Biomphalaria</taxon>
    </lineage>
</organism>
<dbReference type="Proteomes" id="UP000076420">
    <property type="component" value="Unassembled WGS sequence"/>
</dbReference>
<dbReference type="Pfam" id="PF16690">
    <property type="entry name" value="MMACHC"/>
    <property type="match status" value="1"/>
</dbReference>
<dbReference type="GO" id="GO:0032451">
    <property type="term" value="F:demethylase activity"/>
    <property type="evidence" value="ECO:0007669"/>
    <property type="project" value="TreeGrafter"/>
</dbReference>
<comment type="cofactor">
    <cofactor evidence="2">
        <name>FAD</name>
        <dbReference type="ChEBI" id="CHEBI:57692"/>
    </cofactor>
</comment>
<keyword evidence="7" id="KW-0288">FMN</keyword>
<dbReference type="VEuPathDB" id="VectorBase:BGLB006598"/>
<name>A0A2C9JQZ5_BIOGL</name>
<proteinExistence type="inferred from homology"/>
<reference evidence="12" key="1">
    <citation type="submission" date="2020-05" db="UniProtKB">
        <authorList>
            <consortium name="EnsemblMetazoa"/>
        </authorList>
    </citation>
    <scope>IDENTIFICATION</scope>
    <source>
        <strain evidence="12">BB02</strain>
    </source>
</reference>
<keyword evidence="10" id="KW-0560">Oxidoreductase</keyword>
<dbReference type="PANTHER" id="PTHR31457:SF2">
    <property type="entry name" value="CYANOCOBALAMIN REDUCTASE _ ALKYLCOBALAMIN DEALKYLASE"/>
    <property type="match status" value="1"/>
</dbReference>
<dbReference type="STRING" id="6526.A0A2C9JQZ5"/>
<evidence type="ECO:0000256" key="6">
    <source>
        <dbReference type="ARBA" id="ARBA00022630"/>
    </source>
</evidence>
<dbReference type="GO" id="GO:0009235">
    <property type="term" value="P:cobalamin metabolic process"/>
    <property type="evidence" value="ECO:0007669"/>
    <property type="project" value="TreeGrafter"/>
</dbReference>
<evidence type="ECO:0000256" key="4">
    <source>
        <dbReference type="ARBA" id="ARBA00007762"/>
    </source>
</evidence>
<comment type="similarity">
    <text evidence="4">Belongs to the MMACHC family.</text>
</comment>
<comment type="subcellular location">
    <subcellularLocation>
        <location evidence="3">Cytoplasm</location>
    </subcellularLocation>
</comment>
<dbReference type="Proteomes" id="UP001165740">
    <property type="component" value="Chromosome 5"/>
</dbReference>
<dbReference type="KEGG" id="bgt:106064335"/>
<evidence type="ECO:0000256" key="1">
    <source>
        <dbReference type="ARBA" id="ARBA00001917"/>
    </source>
</evidence>
<dbReference type="RefSeq" id="XP_013078304.1">
    <property type="nucleotide sequence ID" value="XM_013222850.2"/>
</dbReference>